<protein>
    <submittedName>
        <fullName evidence="2">Uncharacterized protein</fullName>
    </submittedName>
</protein>
<accession>A0A5Q0UIZ5</accession>
<keyword evidence="1" id="KW-0175">Coiled coil</keyword>
<dbReference type="EMBL" id="CP040089">
    <property type="protein sequence ID" value="QGA80925.1"/>
    <property type="molecule type" value="Genomic_DNA"/>
</dbReference>
<gene>
    <name evidence="2" type="ORF">LC1Nh_1053</name>
</gene>
<evidence type="ECO:0000256" key="1">
    <source>
        <dbReference type="SAM" id="Coils"/>
    </source>
</evidence>
<sequence length="98" mass="11804">MEFLLCSMSEVDVSDGSLDVVRESVSRELDIVERKLERFRERLEDFEDEHDMDSEEFLEEFESGNLGDDQDYFEWKAVYQSVQRLEDRKERLEKAEIK</sequence>
<dbReference type="KEGG" id="ncon:LC1Nh_1053"/>
<evidence type="ECO:0000313" key="2">
    <source>
        <dbReference type="EMBL" id="QGA80925.1"/>
    </source>
</evidence>
<reference evidence="3" key="1">
    <citation type="submission" date="2019-05" db="EMBL/GenBank/DDBJ databases">
        <title>Candidatus Nanohalobium constans, a novel model system to study the DPANN nano-sized archaea: genomic and physiological characterization of a nanoarchaeon co-cultured with its chitinotrophic host.</title>
        <authorList>
            <person name="La Cono V."/>
            <person name="Arcadi E."/>
            <person name="Crisafi F."/>
            <person name="Denaro R."/>
            <person name="La Spada G."/>
            <person name="Messina E."/>
            <person name="Smedile F."/>
            <person name="Toshchakov S.V."/>
            <person name="Shevchenko M.A."/>
            <person name="Golyshin P.N."/>
            <person name="Golyshina O.V."/>
            <person name="Ferrer M."/>
            <person name="Rohde M."/>
            <person name="Mushegian A."/>
            <person name="Sorokin D.Y."/>
            <person name="Giuliano L."/>
            <person name="Yakimov M.M."/>
        </authorList>
    </citation>
    <scope>NUCLEOTIDE SEQUENCE [LARGE SCALE GENOMIC DNA]</scope>
    <source>
        <strain evidence="3">LC1Nh</strain>
    </source>
</reference>
<dbReference type="AlphaFoldDB" id="A0A5Q0UIZ5"/>
<name>A0A5Q0UIZ5_9ARCH</name>
<organism evidence="2 3">
    <name type="scientific">Candidatus Nanohalobium constans</name>
    <dbReference type="NCBI Taxonomy" id="2565781"/>
    <lineage>
        <taxon>Archaea</taxon>
        <taxon>Candidatus Nanohalarchaeota</taxon>
        <taxon>Candidatus Nanohalobia</taxon>
        <taxon>Candidatus Nanohalobiales</taxon>
        <taxon>Candidatus Nanohalobiaceae</taxon>
        <taxon>Candidatus Nanohalobium</taxon>
    </lineage>
</organism>
<feature type="coiled-coil region" evidence="1">
    <location>
        <begin position="22"/>
        <end position="56"/>
    </location>
</feature>
<keyword evidence="3" id="KW-1185">Reference proteome</keyword>
<proteinExistence type="predicted"/>
<dbReference type="Proteomes" id="UP000377803">
    <property type="component" value="Chromosome"/>
</dbReference>
<evidence type="ECO:0000313" key="3">
    <source>
        <dbReference type="Proteomes" id="UP000377803"/>
    </source>
</evidence>